<evidence type="ECO:0000259" key="5">
    <source>
        <dbReference type="PROSITE" id="PS50102"/>
    </source>
</evidence>
<dbReference type="SUPFAM" id="SSF54928">
    <property type="entry name" value="RNA-binding domain, RBD"/>
    <property type="match status" value="1"/>
</dbReference>
<sequence>MALLRLLCFPSTAFFSTAQSLSSLRKPPQSATLSPPIISLPTSSFSPISRTLPIKSTRPTSLSIFPLSSSSSSSATVSVETPVLESETEEEPSRTRLIAQNVPWTCTTEDIRALFEKHGTVLDVELSMHNKTRNRGLAFITMGSPEEALAALTNLESHEFQGRTIKVNYARTQKKKPSPSVPSKPVSPYNLFVANLSYEARAKDLREFFNSVSGNVVSAEIIFHDNPRRSSGYGFVSFRSREEAEAALSAFQGKMFMGRPIRLARSKRFLKKDTKVSTQSEDASTELNPDTEQSDKAD</sequence>
<organism evidence="6 7">
    <name type="scientific">Liquidambar formosana</name>
    <name type="common">Formosan gum</name>
    <dbReference type="NCBI Taxonomy" id="63359"/>
    <lineage>
        <taxon>Eukaryota</taxon>
        <taxon>Viridiplantae</taxon>
        <taxon>Streptophyta</taxon>
        <taxon>Embryophyta</taxon>
        <taxon>Tracheophyta</taxon>
        <taxon>Spermatophyta</taxon>
        <taxon>Magnoliopsida</taxon>
        <taxon>eudicotyledons</taxon>
        <taxon>Gunneridae</taxon>
        <taxon>Pentapetalae</taxon>
        <taxon>Saxifragales</taxon>
        <taxon>Altingiaceae</taxon>
        <taxon>Liquidambar</taxon>
    </lineage>
</organism>
<feature type="region of interest" description="Disordered" evidence="3">
    <location>
        <begin position="68"/>
        <end position="94"/>
    </location>
</feature>
<dbReference type="Gene3D" id="3.30.70.330">
    <property type="match status" value="2"/>
</dbReference>
<feature type="compositionally biased region" description="Low complexity" evidence="3">
    <location>
        <begin position="68"/>
        <end position="85"/>
    </location>
</feature>
<gene>
    <name evidence="6" type="ORF">L1049_025444</name>
</gene>
<evidence type="ECO:0000313" key="7">
    <source>
        <dbReference type="Proteomes" id="UP001415857"/>
    </source>
</evidence>
<evidence type="ECO:0000256" key="1">
    <source>
        <dbReference type="ARBA" id="ARBA00022884"/>
    </source>
</evidence>
<evidence type="ECO:0000313" key="6">
    <source>
        <dbReference type="EMBL" id="KAK9269871.1"/>
    </source>
</evidence>
<dbReference type="GO" id="GO:1901259">
    <property type="term" value="P:chloroplast rRNA processing"/>
    <property type="evidence" value="ECO:0007669"/>
    <property type="project" value="TreeGrafter"/>
</dbReference>
<evidence type="ECO:0000256" key="3">
    <source>
        <dbReference type="SAM" id="MobiDB-lite"/>
    </source>
</evidence>
<feature type="domain" description="RRM" evidence="5">
    <location>
        <begin position="95"/>
        <end position="172"/>
    </location>
</feature>
<keyword evidence="7" id="KW-1185">Reference proteome</keyword>
<dbReference type="InterPro" id="IPR050502">
    <property type="entry name" value="Euk_RNA-bind_prot"/>
</dbReference>
<dbReference type="Proteomes" id="UP001415857">
    <property type="component" value="Unassembled WGS sequence"/>
</dbReference>
<feature type="region of interest" description="Disordered" evidence="3">
    <location>
        <begin position="271"/>
        <end position="298"/>
    </location>
</feature>
<keyword evidence="4" id="KW-0732">Signal</keyword>
<reference evidence="6 7" key="1">
    <citation type="journal article" date="2024" name="Plant J.">
        <title>Genome sequences and population genomics reveal climatic adaptation and genomic divergence between two closely related sweetgum species.</title>
        <authorList>
            <person name="Xu W.Q."/>
            <person name="Ren C.Q."/>
            <person name="Zhang X.Y."/>
            <person name="Comes H.P."/>
            <person name="Liu X.H."/>
            <person name="Li Y.G."/>
            <person name="Kettle C.J."/>
            <person name="Jalonen R."/>
            <person name="Gaisberger H."/>
            <person name="Ma Y.Z."/>
            <person name="Qiu Y.X."/>
        </authorList>
    </citation>
    <scope>NUCLEOTIDE SEQUENCE [LARGE SCALE GENOMIC DNA]</scope>
    <source>
        <strain evidence="6">Hangzhou</strain>
    </source>
</reference>
<dbReference type="AlphaFoldDB" id="A0AAP0ND58"/>
<dbReference type="GO" id="GO:0009535">
    <property type="term" value="C:chloroplast thylakoid membrane"/>
    <property type="evidence" value="ECO:0007669"/>
    <property type="project" value="TreeGrafter"/>
</dbReference>
<dbReference type="Pfam" id="PF00076">
    <property type="entry name" value="RRM_1"/>
    <property type="match status" value="2"/>
</dbReference>
<dbReference type="PANTHER" id="PTHR48025">
    <property type="entry name" value="OS02G0815200 PROTEIN"/>
    <property type="match status" value="1"/>
</dbReference>
<feature type="compositionally biased region" description="Polar residues" evidence="3">
    <location>
        <begin position="276"/>
        <end position="291"/>
    </location>
</feature>
<dbReference type="SMART" id="SM00360">
    <property type="entry name" value="RRM"/>
    <property type="match status" value="2"/>
</dbReference>
<evidence type="ECO:0000256" key="4">
    <source>
        <dbReference type="SAM" id="SignalP"/>
    </source>
</evidence>
<name>A0AAP0ND58_LIQFO</name>
<comment type="caution">
    <text evidence="6">The sequence shown here is derived from an EMBL/GenBank/DDBJ whole genome shotgun (WGS) entry which is preliminary data.</text>
</comment>
<keyword evidence="1 2" id="KW-0694">RNA-binding</keyword>
<evidence type="ECO:0000256" key="2">
    <source>
        <dbReference type="PROSITE-ProRule" id="PRU00176"/>
    </source>
</evidence>
<dbReference type="InterPro" id="IPR012677">
    <property type="entry name" value="Nucleotide-bd_a/b_plait_sf"/>
</dbReference>
<dbReference type="PANTHER" id="PTHR48025:SF17">
    <property type="entry name" value="28 KDA RIBONUCLEOPROTEIN, CHLOROPLASTIC"/>
    <property type="match status" value="1"/>
</dbReference>
<feature type="chain" id="PRO_5042854148" description="RRM domain-containing protein" evidence="4">
    <location>
        <begin position="19"/>
        <end position="298"/>
    </location>
</feature>
<dbReference type="GO" id="GO:0003729">
    <property type="term" value="F:mRNA binding"/>
    <property type="evidence" value="ECO:0007669"/>
    <property type="project" value="TreeGrafter"/>
</dbReference>
<dbReference type="InterPro" id="IPR035979">
    <property type="entry name" value="RBD_domain_sf"/>
</dbReference>
<feature type="signal peptide" evidence="4">
    <location>
        <begin position="1"/>
        <end position="18"/>
    </location>
</feature>
<feature type="domain" description="RRM" evidence="5">
    <location>
        <begin position="189"/>
        <end position="268"/>
    </location>
</feature>
<dbReference type="InterPro" id="IPR000504">
    <property type="entry name" value="RRM_dom"/>
</dbReference>
<dbReference type="EMBL" id="JBBPBK010000014">
    <property type="protein sequence ID" value="KAK9269871.1"/>
    <property type="molecule type" value="Genomic_DNA"/>
</dbReference>
<proteinExistence type="predicted"/>
<dbReference type="CDD" id="cd00590">
    <property type="entry name" value="RRM_SF"/>
    <property type="match status" value="1"/>
</dbReference>
<protein>
    <recommendedName>
        <fullName evidence="5">RRM domain-containing protein</fullName>
    </recommendedName>
</protein>
<accession>A0AAP0ND58</accession>
<dbReference type="PROSITE" id="PS50102">
    <property type="entry name" value="RRM"/>
    <property type="match status" value="2"/>
</dbReference>